<comment type="caution">
    <text evidence="9">The sequence shown here is derived from an EMBL/GenBank/DDBJ whole genome shotgun (WGS) entry which is preliminary data.</text>
</comment>
<feature type="transmembrane region" description="Helical" evidence="7">
    <location>
        <begin position="113"/>
        <end position="134"/>
    </location>
</feature>
<evidence type="ECO:0000313" key="9">
    <source>
        <dbReference type="EMBL" id="PCJ03425.1"/>
    </source>
</evidence>
<feature type="transmembrane region" description="Helical" evidence="7">
    <location>
        <begin position="5"/>
        <end position="26"/>
    </location>
</feature>
<protein>
    <submittedName>
        <fullName evidence="9">Na(+)/H(+) antiporter subunit B</fullName>
    </submittedName>
</protein>
<organism evidence="9">
    <name type="scientific">OCS116 cluster bacterium</name>
    <dbReference type="NCBI Taxonomy" id="2030921"/>
    <lineage>
        <taxon>Bacteria</taxon>
        <taxon>Pseudomonadati</taxon>
        <taxon>Pseudomonadota</taxon>
        <taxon>Alphaproteobacteria</taxon>
        <taxon>OCS116 cluster</taxon>
    </lineage>
</organism>
<keyword evidence="6 7" id="KW-0472">Membrane</keyword>
<comment type="similarity">
    <text evidence="2">Belongs to the CPA3 antiporters (TC 2.A.63) subunit B family.</text>
</comment>
<dbReference type="NCBIfam" id="NF009223">
    <property type="entry name" value="PRK12573.1"/>
    <property type="match status" value="1"/>
</dbReference>
<evidence type="ECO:0000256" key="5">
    <source>
        <dbReference type="ARBA" id="ARBA00022989"/>
    </source>
</evidence>
<keyword evidence="5 7" id="KW-1133">Transmembrane helix</keyword>
<evidence type="ECO:0000256" key="3">
    <source>
        <dbReference type="ARBA" id="ARBA00022475"/>
    </source>
</evidence>
<comment type="subcellular location">
    <subcellularLocation>
        <location evidence="1">Cell membrane</location>
        <topology evidence="1">Multi-pass membrane protein</topology>
    </subcellularLocation>
</comment>
<accession>A0A2A4Z8Y1</accession>
<proteinExistence type="inferred from homology"/>
<evidence type="ECO:0000256" key="2">
    <source>
        <dbReference type="ARBA" id="ARBA00009425"/>
    </source>
</evidence>
<feature type="transmembrane region" description="Helical" evidence="7">
    <location>
        <begin position="32"/>
        <end position="51"/>
    </location>
</feature>
<feature type="transmembrane region" description="Helical" evidence="7">
    <location>
        <begin position="63"/>
        <end position="86"/>
    </location>
</feature>
<evidence type="ECO:0000256" key="1">
    <source>
        <dbReference type="ARBA" id="ARBA00004651"/>
    </source>
</evidence>
<evidence type="ECO:0000256" key="7">
    <source>
        <dbReference type="SAM" id="Phobius"/>
    </source>
</evidence>
<evidence type="ECO:0000256" key="4">
    <source>
        <dbReference type="ARBA" id="ARBA00022692"/>
    </source>
</evidence>
<keyword evidence="3" id="KW-1003">Cell membrane</keyword>
<dbReference type="InterPro" id="IPR050622">
    <property type="entry name" value="CPA3_antiporter_subunitB"/>
</dbReference>
<feature type="domain" description="Na+/H+ antiporter MnhB subunit-related protein" evidence="8">
    <location>
        <begin position="5"/>
        <end position="128"/>
    </location>
</feature>
<dbReference type="EMBL" id="NVUS01000002">
    <property type="protein sequence ID" value="PCJ03425.1"/>
    <property type="molecule type" value="Genomic_DNA"/>
</dbReference>
<dbReference type="GO" id="GO:0005886">
    <property type="term" value="C:plasma membrane"/>
    <property type="evidence" value="ECO:0007669"/>
    <property type="project" value="UniProtKB-SubCell"/>
</dbReference>
<evidence type="ECO:0000259" key="8">
    <source>
        <dbReference type="Pfam" id="PF04039"/>
    </source>
</evidence>
<evidence type="ECO:0000256" key="6">
    <source>
        <dbReference type="ARBA" id="ARBA00023136"/>
    </source>
</evidence>
<dbReference type="PANTHER" id="PTHR33932:SF4">
    <property type="entry name" value="NA(+)_H(+) ANTIPORTER SUBUNIT B"/>
    <property type="match status" value="1"/>
</dbReference>
<reference key="1">
    <citation type="submission" date="2017-08" db="EMBL/GenBank/DDBJ databases">
        <title>A dynamic microbial community with high functional redundancy inhabits the cold, oxic subseafloor aquifer.</title>
        <authorList>
            <person name="Tully B.J."/>
            <person name="Wheat C.G."/>
            <person name="Glazer B.T."/>
            <person name="Huber J.A."/>
        </authorList>
    </citation>
    <scope>NUCLEOTIDE SEQUENCE [LARGE SCALE GENOMIC DNA]</scope>
</reference>
<name>A0A2A4Z8Y1_9PROT</name>
<sequence length="138" mass="14725">MNTIILRTIAPALTALMIIFSLFVLLRGHNEPGGGFIGGLIAASAMALYGISSGVRAVRRALYFHPVTMGGFGVLMAACSGIPSYINQVPFLSGIWWKVPLGNGDYFDLSTPMIFDIGVWFVVVGAITAIMLTLEEAD</sequence>
<gene>
    <name evidence="9" type="ORF">COB13_02015</name>
</gene>
<keyword evidence="4 7" id="KW-0812">Transmembrane</keyword>
<dbReference type="NCBIfam" id="NF009163">
    <property type="entry name" value="PRK12509.1"/>
    <property type="match status" value="1"/>
</dbReference>
<dbReference type="PANTHER" id="PTHR33932">
    <property type="entry name" value="NA(+)/H(+) ANTIPORTER SUBUNIT B"/>
    <property type="match status" value="1"/>
</dbReference>
<dbReference type="Pfam" id="PF04039">
    <property type="entry name" value="MnhB"/>
    <property type="match status" value="1"/>
</dbReference>
<reference evidence="9" key="2">
    <citation type="journal article" date="2018" name="ISME J.">
        <title>A dynamic microbial community with high functional redundancy inhabits the cold, oxic subseafloor aquifer.</title>
        <authorList>
            <person name="Tully B.J."/>
            <person name="Wheat C.G."/>
            <person name="Glazer B.T."/>
            <person name="Huber J.A."/>
        </authorList>
    </citation>
    <scope>NUCLEOTIDE SEQUENCE</scope>
    <source>
        <strain evidence="9">NORP83</strain>
    </source>
</reference>
<dbReference type="InterPro" id="IPR007182">
    <property type="entry name" value="MnhB"/>
</dbReference>
<dbReference type="AlphaFoldDB" id="A0A2A4Z8Y1"/>